<dbReference type="AlphaFoldDB" id="A0A2V3PS62"/>
<reference evidence="1 2" key="1">
    <citation type="submission" date="2018-03" db="EMBL/GenBank/DDBJ databases">
        <title>Genomic Encyclopedia of Archaeal and Bacterial Type Strains, Phase II (KMG-II): from individual species to whole genera.</title>
        <authorList>
            <person name="Goeker M."/>
        </authorList>
    </citation>
    <scope>NUCLEOTIDE SEQUENCE [LARGE SCALE GENOMIC DNA]</scope>
    <source>
        <strain evidence="1 2">DSM 100214</strain>
    </source>
</reference>
<gene>
    <name evidence="1" type="ORF">CLV62_106108</name>
</gene>
<dbReference type="RefSeq" id="WP_110310121.1">
    <property type="nucleotide sequence ID" value="NZ_QICL01000006.1"/>
</dbReference>
<proteinExistence type="predicted"/>
<dbReference type="Proteomes" id="UP000247973">
    <property type="component" value="Unassembled WGS sequence"/>
</dbReference>
<evidence type="ECO:0000313" key="1">
    <source>
        <dbReference type="EMBL" id="PXV65934.1"/>
    </source>
</evidence>
<dbReference type="OrthoDB" id="1098026at2"/>
<keyword evidence="2" id="KW-1185">Reference proteome</keyword>
<evidence type="ECO:0008006" key="3">
    <source>
        <dbReference type="Google" id="ProtNLM"/>
    </source>
</evidence>
<name>A0A2V3PS62_9BACT</name>
<evidence type="ECO:0000313" key="2">
    <source>
        <dbReference type="Proteomes" id="UP000247973"/>
    </source>
</evidence>
<comment type="caution">
    <text evidence="1">The sequence shown here is derived from an EMBL/GenBank/DDBJ whole genome shotgun (WGS) entry which is preliminary data.</text>
</comment>
<protein>
    <recommendedName>
        <fullName evidence="3">BetR domain-containing protein</fullName>
    </recommendedName>
</protein>
<organism evidence="1 2">
    <name type="scientific">Dysgonomonas alginatilytica</name>
    <dbReference type="NCBI Taxonomy" id="1605892"/>
    <lineage>
        <taxon>Bacteria</taxon>
        <taxon>Pseudomonadati</taxon>
        <taxon>Bacteroidota</taxon>
        <taxon>Bacteroidia</taxon>
        <taxon>Bacteroidales</taxon>
        <taxon>Dysgonomonadaceae</taxon>
        <taxon>Dysgonomonas</taxon>
    </lineage>
</organism>
<sequence length="324" mass="37682">MKNQLNDELVSAIKNSVADDQNIANLLMNILSMGKEAVYRRLRGDVPFTFDEVSKISSKLCISLDNIVNIKNTKRAFFDLDLNIQQLTDPLDHYCDKLESCILMFQKLHKCENSTARLAINSLPYMFYLPFPHIAKFRLYRWLYQLEVISTIGSYEEMRVPQKVSDIEKRFVAEQRYIADTTFIMDQNVFKSFISDVNYFYKLNLLSNNDVHLIQNELLELISNLETVAATGTQKTGTKINLYVSNIDIESSYLHFECDNCENSFLRVFSINIMDSQNPTICSIQKEWIDSLKRYSTLISVSGEIQRTEFFNMQRELTLKMGCF</sequence>
<accession>A0A2V3PS62</accession>
<dbReference type="EMBL" id="QICL01000006">
    <property type="protein sequence ID" value="PXV65934.1"/>
    <property type="molecule type" value="Genomic_DNA"/>
</dbReference>